<name>L0DXV1_THIND</name>
<evidence type="ECO:0000256" key="3">
    <source>
        <dbReference type="ARBA" id="ARBA00022840"/>
    </source>
</evidence>
<gene>
    <name evidence="6" type="primary">yknY [H]</name>
    <name evidence="6" type="ordered locus">TVNIR_2756</name>
</gene>
<dbReference type="HOGENOM" id="CLU_000604_1_22_6"/>
<dbReference type="GO" id="GO:0016887">
    <property type="term" value="F:ATP hydrolysis activity"/>
    <property type="evidence" value="ECO:0007669"/>
    <property type="project" value="InterPro"/>
</dbReference>
<organism evidence="6 7">
    <name type="scientific">Thioalkalivibrio nitratireducens (strain DSM 14787 / UNIQEM 213 / ALEN2)</name>
    <dbReference type="NCBI Taxonomy" id="1255043"/>
    <lineage>
        <taxon>Bacteria</taxon>
        <taxon>Pseudomonadati</taxon>
        <taxon>Pseudomonadota</taxon>
        <taxon>Gammaproteobacteria</taxon>
        <taxon>Chromatiales</taxon>
        <taxon>Ectothiorhodospiraceae</taxon>
        <taxon>Thioalkalivibrio</taxon>
    </lineage>
</organism>
<dbReference type="Pfam" id="PF00005">
    <property type="entry name" value="ABC_tran"/>
    <property type="match status" value="1"/>
</dbReference>
<accession>L0DXV1</accession>
<dbReference type="FunFam" id="3.40.50.300:FF:000032">
    <property type="entry name" value="Export ABC transporter ATP-binding protein"/>
    <property type="match status" value="1"/>
</dbReference>
<dbReference type="GO" id="GO:0005524">
    <property type="term" value="F:ATP binding"/>
    <property type="evidence" value="ECO:0007669"/>
    <property type="project" value="UniProtKB-KW"/>
</dbReference>
<evidence type="ECO:0000256" key="1">
    <source>
        <dbReference type="ARBA" id="ARBA00022448"/>
    </source>
</evidence>
<keyword evidence="3 6" id="KW-0067">ATP-binding</keyword>
<dbReference type="GO" id="GO:1902495">
    <property type="term" value="C:transmembrane transporter complex"/>
    <property type="evidence" value="ECO:0007669"/>
    <property type="project" value="UniProtKB-ARBA"/>
</dbReference>
<dbReference type="PATRIC" id="fig|1255043.3.peg.2781"/>
<dbReference type="AlphaFoldDB" id="L0DXV1"/>
<evidence type="ECO:0000256" key="2">
    <source>
        <dbReference type="ARBA" id="ARBA00022741"/>
    </source>
</evidence>
<dbReference type="InterPro" id="IPR027417">
    <property type="entry name" value="P-loop_NTPase"/>
</dbReference>
<sequence>MDPIVQLRGVSKSYKTGEERVAALEDVDLEIVRNEYVAIMGPSGSGKSTLLNLMGGIDRPTSGEVWLAGQRIDQLSERQLLEVRRRRVAYVFQDARLMPSLTAIENVMLPRAFSARSRGDRAAALECLERVGLRKRAEHMVHELSGGEAQRVSIARTLMKEPDLILADEPTGNLDRKSRMDIVHLFEELNSMGNTIVLVTHDQEIGDRTRRCIRIDDGRPLEEAA</sequence>
<dbReference type="Proteomes" id="UP000010809">
    <property type="component" value="Chromosome"/>
</dbReference>
<dbReference type="STRING" id="1255043.TVNIR_2756"/>
<dbReference type="OrthoDB" id="66958at2"/>
<dbReference type="KEGG" id="tni:TVNIR_2756"/>
<dbReference type="InterPro" id="IPR003439">
    <property type="entry name" value="ABC_transporter-like_ATP-bd"/>
</dbReference>
<dbReference type="InterPro" id="IPR015854">
    <property type="entry name" value="ABC_transpr_LolD-like"/>
</dbReference>
<dbReference type="RefSeq" id="WP_015259505.1">
    <property type="nucleotide sequence ID" value="NC_019902.2"/>
</dbReference>
<proteinExistence type="inferred from homology"/>
<dbReference type="InterPro" id="IPR003593">
    <property type="entry name" value="AAA+_ATPase"/>
</dbReference>
<evidence type="ECO:0000256" key="4">
    <source>
        <dbReference type="ARBA" id="ARBA00038388"/>
    </source>
</evidence>
<dbReference type="GO" id="GO:0005886">
    <property type="term" value="C:plasma membrane"/>
    <property type="evidence" value="ECO:0007669"/>
    <property type="project" value="TreeGrafter"/>
</dbReference>
<dbReference type="EMBL" id="CP003989">
    <property type="protein sequence ID" value="AGA34394.1"/>
    <property type="molecule type" value="Genomic_DNA"/>
</dbReference>
<dbReference type="Gene3D" id="3.40.50.300">
    <property type="entry name" value="P-loop containing nucleotide triphosphate hydrolases"/>
    <property type="match status" value="1"/>
</dbReference>
<dbReference type="InterPro" id="IPR017911">
    <property type="entry name" value="MacB-like_ATP-bd"/>
</dbReference>
<dbReference type="PANTHER" id="PTHR24220:SF86">
    <property type="entry name" value="ABC TRANSPORTER ABCH.1"/>
    <property type="match status" value="1"/>
</dbReference>
<dbReference type="CDD" id="cd03255">
    <property type="entry name" value="ABC_MJ0796_LolCDE_FtsE"/>
    <property type="match status" value="1"/>
</dbReference>
<protein>
    <submittedName>
        <fullName evidence="6">Macrolide efflux ABC transporter, ATP-binding protein</fullName>
    </submittedName>
</protein>
<dbReference type="PROSITE" id="PS50893">
    <property type="entry name" value="ABC_TRANSPORTER_2"/>
    <property type="match status" value="1"/>
</dbReference>
<keyword evidence="2" id="KW-0547">Nucleotide-binding</keyword>
<keyword evidence="7" id="KW-1185">Reference proteome</keyword>
<dbReference type="InterPro" id="IPR017871">
    <property type="entry name" value="ABC_transporter-like_CS"/>
</dbReference>
<dbReference type="PROSITE" id="PS00211">
    <property type="entry name" value="ABC_TRANSPORTER_1"/>
    <property type="match status" value="1"/>
</dbReference>
<dbReference type="eggNOG" id="COG1136">
    <property type="taxonomic scope" value="Bacteria"/>
</dbReference>
<dbReference type="GO" id="GO:0022857">
    <property type="term" value="F:transmembrane transporter activity"/>
    <property type="evidence" value="ECO:0007669"/>
    <property type="project" value="TreeGrafter"/>
</dbReference>
<evidence type="ECO:0000313" key="6">
    <source>
        <dbReference type="EMBL" id="AGA34394.1"/>
    </source>
</evidence>
<feature type="domain" description="ABC transporter" evidence="5">
    <location>
        <begin position="5"/>
        <end position="225"/>
    </location>
</feature>
<evidence type="ECO:0000313" key="7">
    <source>
        <dbReference type="Proteomes" id="UP000010809"/>
    </source>
</evidence>
<comment type="similarity">
    <text evidence="4">Belongs to the ABC transporter superfamily. Macrolide exporter (TC 3.A.1.122) family.</text>
</comment>
<dbReference type="SUPFAM" id="SSF52540">
    <property type="entry name" value="P-loop containing nucleoside triphosphate hydrolases"/>
    <property type="match status" value="1"/>
</dbReference>
<dbReference type="PANTHER" id="PTHR24220">
    <property type="entry name" value="IMPORT ATP-BINDING PROTEIN"/>
    <property type="match status" value="1"/>
</dbReference>
<keyword evidence="1" id="KW-0813">Transport</keyword>
<dbReference type="SMART" id="SM00382">
    <property type="entry name" value="AAA"/>
    <property type="match status" value="1"/>
</dbReference>
<reference evidence="6" key="1">
    <citation type="submission" date="2015-12" db="EMBL/GenBank/DDBJ databases">
        <authorList>
            <person name="Tikhonova T.V."/>
            <person name="Pavlov A.R."/>
            <person name="Beletsky A.V."/>
            <person name="Mardanov A.V."/>
            <person name="Sorokin D.Y."/>
            <person name="Ravin N.V."/>
            <person name="Popov V.O."/>
        </authorList>
    </citation>
    <scope>NUCLEOTIDE SEQUENCE</scope>
    <source>
        <strain evidence="6">DSM 14787</strain>
    </source>
</reference>
<evidence type="ECO:0000259" key="5">
    <source>
        <dbReference type="PROSITE" id="PS50893"/>
    </source>
</evidence>